<name>A0A447CX01_9BRAD</name>
<evidence type="ECO:0008006" key="4">
    <source>
        <dbReference type="Google" id="ProtNLM"/>
    </source>
</evidence>
<comment type="caution">
    <text evidence="2">The sequence shown here is derived from an EMBL/GenBank/DDBJ whole genome shotgun (WGS) entry which is preliminary data.</text>
</comment>
<feature type="compositionally biased region" description="Basic residues" evidence="1">
    <location>
        <begin position="332"/>
        <end position="343"/>
    </location>
</feature>
<dbReference type="EMBL" id="UWOC01000153">
    <property type="protein sequence ID" value="VCU09741.1"/>
    <property type="molecule type" value="Genomic_DNA"/>
</dbReference>
<sequence>MNSRAPFSSISGASVTSRHSPPTSGEKAGWVPVVPVPADAPRPSAAHFKLGRPTATWTYTDAAGGVLGHVLRFDVAGGEKVFRPLVFMRRTTGEAKAEWRWESWLPPRPLYGLRQLAERPAAPVVITEGEKACDAARALLPSAVVITSPNGSKSAGKNDWSALCGRDVVIWPDSDAAGFAYARTVAGLVREAGASSVAVAMPPAGVRSGWDAADALAEGWTTNRAAELIARTVMPEEFADATASAPASRNENAPEEDKAAGGRRRTPQRDLLIGLTECVALWHDANRTAFELPGRRPQGALAGEGPRVQDVAERPLLRGDRRRDRRAGARGQHSHPRGARRQRRADARMLHAHRLRWRRRSTSTSATRAGARSRSRPPASRWSRSRQ</sequence>
<feature type="region of interest" description="Disordered" evidence="1">
    <location>
        <begin position="293"/>
        <end position="387"/>
    </location>
</feature>
<keyword evidence="3" id="KW-1185">Reference proteome</keyword>
<proteinExistence type="predicted"/>
<feature type="compositionally biased region" description="Polar residues" evidence="1">
    <location>
        <begin position="1"/>
        <end position="23"/>
    </location>
</feature>
<evidence type="ECO:0000313" key="3">
    <source>
        <dbReference type="Proteomes" id="UP000289200"/>
    </source>
</evidence>
<evidence type="ECO:0000313" key="2">
    <source>
        <dbReference type="EMBL" id="VCU09741.1"/>
    </source>
</evidence>
<evidence type="ECO:0000256" key="1">
    <source>
        <dbReference type="SAM" id="MobiDB-lite"/>
    </source>
</evidence>
<dbReference type="Gene3D" id="3.40.1360.10">
    <property type="match status" value="1"/>
</dbReference>
<dbReference type="Proteomes" id="UP000289200">
    <property type="component" value="Unassembled WGS sequence"/>
</dbReference>
<feature type="compositionally biased region" description="Basic and acidic residues" evidence="1">
    <location>
        <begin position="310"/>
        <end position="322"/>
    </location>
</feature>
<dbReference type="AlphaFoldDB" id="A0A447CX01"/>
<feature type="region of interest" description="Disordered" evidence="1">
    <location>
        <begin position="1"/>
        <end position="30"/>
    </location>
</feature>
<protein>
    <recommendedName>
        <fullName evidence="4">Toprim domain-containing protein</fullName>
    </recommendedName>
</protein>
<reference evidence="3" key="1">
    <citation type="submission" date="2018-10" db="EMBL/GenBank/DDBJ databases">
        <authorList>
            <person name="Peiro R."/>
            <person name="Begona"/>
            <person name="Cbmso G."/>
            <person name="Lopez M."/>
            <person name="Gonzalez S."/>
            <person name="Sacristan E."/>
            <person name="Castillo E."/>
        </authorList>
    </citation>
    <scope>NUCLEOTIDE SEQUENCE [LARGE SCALE GENOMIC DNA]</scope>
</reference>
<feature type="region of interest" description="Disordered" evidence="1">
    <location>
        <begin position="239"/>
        <end position="267"/>
    </location>
</feature>
<dbReference type="InterPro" id="IPR034154">
    <property type="entry name" value="TOPRIM_DnaG/twinkle"/>
</dbReference>
<gene>
    <name evidence="2" type="ORF">RHODGE_RHODGE_02910</name>
</gene>
<dbReference type="RefSeq" id="WP_207211498.1">
    <property type="nucleotide sequence ID" value="NZ_UWOC01000153.1"/>
</dbReference>
<accession>A0A447CX01</accession>
<feature type="compositionally biased region" description="Basic residues" evidence="1">
    <location>
        <begin position="350"/>
        <end position="361"/>
    </location>
</feature>
<feature type="compositionally biased region" description="Low complexity" evidence="1">
    <location>
        <begin position="362"/>
        <end position="387"/>
    </location>
</feature>
<dbReference type="CDD" id="cd01029">
    <property type="entry name" value="TOPRIM_primases"/>
    <property type="match status" value="1"/>
</dbReference>
<organism evidence="2 3">
    <name type="scientific">Rhodoplanes serenus</name>
    <dbReference type="NCBI Taxonomy" id="200615"/>
    <lineage>
        <taxon>Bacteria</taxon>
        <taxon>Pseudomonadati</taxon>
        <taxon>Pseudomonadota</taxon>
        <taxon>Alphaproteobacteria</taxon>
        <taxon>Hyphomicrobiales</taxon>
        <taxon>Nitrobacteraceae</taxon>
        <taxon>Rhodoplanes</taxon>
    </lineage>
</organism>